<accession>A0ABD1CT66</accession>
<dbReference type="InterPro" id="IPR020837">
    <property type="entry name" value="Fibrinogen_CS"/>
</dbReference>
<evidence type="ECO:0000259" key="2">
    <source>
        <dbReference type="Pfam" id="PF00147"/>
    </source>
</evidence>
<evidence type="ECO:0000313" key="4">
    <source>
        <dbReference type="Proteomes" id="UP001562425"/>
    </source>
</evidence>
<dbReference type="Proteomes" id="UP001562425">
    <property type="component" value="Unassembled WGS sequence"/>
</dbReference>
<keyword evidence="4" id="KW-1185">Reference proteome</keyword>
<dbReference type="InterPro" id="IPR036056">
    <property type="entry name" value="Fibrinogen-like_C"/>
</dbReference>
<dbReference type="Pfam" id="PF00147">
    <property type="entry name" value="Fibrinogen_C"/>
    <property type="match status" value="1"/>
</dbReference>
<feature type="domain" description="Fibrinogen C-terminal" evidence="2">
    <location>
        <begin position="59"/>
        <end position="105"/>
    </location>
</feature>
<evidence type="ECO:0000313" key="3">
    <source>
        <dbReference type="EMBL" id="KAL1379593.1"/>
    </source>
</evidence>
<proteinExistence type="predicted"/>
<dbReference type="EMBL" id="JBEHCU010009606">
    <property type="protein sequence ID" value="KAL1379593.1"/>
    <property type="molecule type" value="Genomic_DNA"/>
</dbReference>
<organism evidence="3 4">
    <name type="scientific">Culex pipiens pipiens</name>
    <name type="common">Northern house mosquito</name>
    <dbReference type="NCBI Taxonomy" id="38569"/>
    <lineage>
        <taxon>Eukaryota</taxon>
        <taxon>Metazoa</taxon>
        <taxon>Ecdysozoa</taxon>
        <taxon>Arthropoda</taxon>
        <taxon>Hexapoda</taxon>
        <taxon>Insecta</taxon>
        <taxon>Pterygota</taxon>
        <taxon>Neoptera</taxon>
        <taxon>Endopterygota</taxon>
        <taxon>Diptera</taxon>
        <taxon>Nematocera</taxon>
        <taxon>Culicoidea</taxon>
        <taxon>Culicidae</taxon>
        <taxon>Culicinae</taxon>
        <taxon>Culicini</taxon>
        <taxon>Culex</taxon>
        <taxon>Culex</taxon>
    </lineage>
</organism>
<name>A0ABD1CT66_CULPP</name>
<dbReference type="Gene3D" id="3.90.215.10">
    <property type="entry name" value="Gamma Fibrinogen, chain A, domain 1"/>
    <property type="match status" value="1"/>
</dbReference>
<evidence type="ECO:0000256" key="1">
    <source>
        <dbReference type="ARBA" id="ARBA00023157"/>
    </source>
</evidence>
<keyword evidence="1" id="KW-1015">Disulfide bond</keyword>
<gene>
    <name evidence="3" type="ORF">pipiens_014782</name>
</gene>
<sequence length="107" mass="11852">MGKAVVKMLEQSHSGIETKHSRLTERLTTLETTGDAILSRQRSAEGRINELTAGISTLGSQSSGWWFGNCRNSNLNGPYEKASNGYGIEWGTWADAAKFSKMMIRRK</sequence>
<dbReference type="SUPFAM" id="SSF56496">
    <property type="entry name" value="Fibrinogen C-terminal domain-like"/>
    <property type="match status" value="1"/>
</dbReference>
<comment type="caution">
    <text evidence="3">The sequence shown here is derived from an EMBL/GenBank/DDBJ whole genome shotgun (WGS) entry which is preliminary data.</text>
</comment>
<dbReference type="AlphaFoldDB" id="A0ABD1CT66"/>
<reference evidence="3 4" key="1">
    <citation type="submission" date="2024-05" db="EMBL/GenBank/DDBJ databases">
        <title>Culex pipiens pipiens assembly and annotation.</title>
        <authorList>
            <person name="Alout H."/>
            <person name="Durand T."/>
        </authorList>
    </citation>
    <scope>NUCLEOTIDE SEQUENCE [LARGE SCALE GENOMIC DNA]</scope>
    <source>
        <strain evidence="3">HA-2024</strain>
        <tissue evidence="3">Whole body</tissue>
    </source>
</reference>
<protein>
    <recommendedName>
        <fullName evidence="2">Fibrinogen C-terminal domain-containing protein</fullName>
    </recommendedName>
</protein>
<dbReference type="InterPro" id="IPR014716">
    <property type="entry name" value="Fibrinogen_a/b/g_C_1"/>
</dbReference>
<dbReference type="InterPro" id="IPR002181">
    <property type="entry name" value="Fibrinogen_a/b/g_C_dom"/>
</dbReference>
<dbReference type="PROSITE" id="PS00514">
    <property type="entry name" value="FIBRINOGEN_C_1"/>
    <property type="match status" value="1"/>
</dbReference>